<evidence type="ECO:0000256" key="2">
    <source>
        <dbReference type="ARBA" id="ARBA00022649"/>
    </source>
</evidence>
<organism evidence="3 4">
    <name type="scientific">Candidatus Harrisonbacteria bacterium CG10_big_fil_rev_8_21_14_0_10_49_15</name>
    <dbReference type="NCBI Taxonomy" id="1974587"/>
    <lineage>
        <taxon>Bacteria</taxon>
        <taxon>Candidatus Harrisoniibacteriota</taxon>
    </lineage>
</organism>
<dbReference type="InterPro" id="IPR013321">
    <property type="entry name" value="Arc_rbn_hlx_hlx"/>
</dbReference>
<dbReference type="PANTHER" id="PTHR38781:SF1">
    <property type="entry name" value="ANTITOXIN DINJ-RELATED"/>
    <property type="match status" value="1"/>
</dbReference>
<dbReference type="Gene3D" id="1.10.1220.10">
    <property type="entry name" value="Met repressor-like"/>
    <property type="match status" value="1"/>
</dbReference>
<dbReference type="NCBIfam" id="TIGR02384">
    <property type="entry name" value="RelB_DinJ"/>
    <property type="match status" value="1"/>
</dbReference>
<accession>A0A2H0UL67</accession>
<evidence type="ECO:0008006" key="5">
    <source>
        <dbReference type="Google" id="ProtNLM"/>
    </source>
</evidence>
<evidence type="ECO:0000313" key="4">
    <source>
        <dbReference type="Proteomes" id="UP000229526"/>
    </source>
</evidence>
<dbReference type="InterPro" id="IPR007337">
    <property type="entry name" value="RelB/DinJ"/>
</dbReference>
<comment type="caution">
    <text evidence="3">The sequence shown here is derived from an EMBL/GenBank/DDBJ whole genome shotgun (WGS) entry which is preliminary data.</text>
</comment>
<dbReference type="Proteomes" id="UP000229526">
    <property type="component" value="Unassembled WGS sequence"/>
</dbReference>
<name>A0A2H0UL67_9BACT</name>
<dbReference type="GO" id="GO:0006355">
    <property type="term" value="P:regulation of DNA-templated transcription"/>
    <property type="evidence" value="ECO:0007669"/>
    <property type="project" value="InterPro"/>
</dbReference>
<proteinExistence type="inferred from homology"/>
<dbReference type="EMBL" id="PFBD01000018">
    <property type="protein sequence ID" value="PIR87149.1"/>
    <property type="molecule type" value="Genomic_DNA"/>
</dbReference>
<dbReference type="AlphaFoldDB" id="A0A2H0UL67"/>
<evidence type="ECO:0000256" key="1">
    <source>
        <dbReference type="ARBA" id="ARBA00010562"/>
    </source>
</evidence>
<gene>
    <name evidence="3" type="ORF">COU11_01895</name>
</gene>
<evidence type="ECO:0000313" key="3">
    <source>
        <dbReference type="EMBL" id="PIR87149.1"/>
    </source>
</evidence>
<comment type="similarity">
    <text evidence="1">Belongs to the RelB/DinJ antitoxin family.</text>
</comment>
<reference evidence="4" key="1">
    <citation type="submission" date="2017-09" db="EMBL/GenBank/DDBJ databases">
        <title>Depth-based differentiation of microbial function through sediment-hosted aquifers and enrichment of novel symbionts in the deep terrestrial subsurface.</title>
        <authorList>
            <person name="Probst A.J."/>
            <person name="Ladd B."/>
            <person name="Jarett J.K."/>
            <person name="Geller-Mcgrath D.E."/>
            <person name="Sieber C.M.K."/>
            <person name="Emerson J.B."/>
            <person name="Anantharaman K."/>
            <person name="Thomas B.C."/>
            <person name="Malmstrom R."/>
            <person name="Stieglmeier M."/>
            <person name="Klingl A."/>
            <person name="Woyke T."/>
            <person name="Ryan C.M."/>
            <person name="Banfield J.F."/>
        </authorList>
    </citation>
    <scope>NUCLEOTIDE SEQUENCE [LARGE SCALE GENOMIC DNA]</scope>
</reference>
<sequence>MAKTVLNVKTDKEVKDQAQQVAKELGVPLSTVVNAFLKQFIKDRAVLFSLNPNHKTIERYLDSAPRVK</sequence>
<protein>
    <recommendedName>
        <fullName evidence="5">Type II toxin-antitoxin system antitoxin, RelB/DinJ family</fullName>
    </recommendedName>
</protein>
<dbReference type="GO" id="GO:0006351">
    <property type="term" value="P:DNA-templated transcription"/>
    <property type="evidence" value="ECO:0007669"/>
    <property type="project" value="TreeGrafter"/>
</dbReference>
<dbReference type="Pfam" id="PF04221">
    <property type="entry name" value="RelB"/>
    <property type="match status" value="1"/>
</dbReference>
<keyword evidence="2" id="KW-1277">Toxin-antitoxin system</keyword>
<dbReference type="PANTHER" id="PTHR38781">
    <property type="entry name" value="ANTITOXIN DINJ-RELATED"/>
    <property type="match status" value="1"/>
</dbReference>